<organism evidence="2 3">
    <name type="scientific">Dreissena polymorpha</name>
    <name type="common">Zebra mussel</name>
    <name type="synonym">Mytilus polymorpha</name>
    <dbReference type="NCBI Taxonomy" id="45954"/>
    <lineage>
        <taxon>Eukaryota</taxon>
        <taxon>Metazoa</taxon>
        <taxon>Spiralia</taxon>
        <taxon>Lophotrochozoa</taxon>
        <taxon>Mollusca</taxon>
        <taxon>Bivalvia</taxon>
        <taxon>Autobranchia</taxon>
        <taxon>Heteroconchia</taxon>
        <taxon>Euheterodonta</taxon>
        <taxon>Imparidentia</taxon>
        <taxon>Neoheterodontei</taxon>
        <taxon>Myida</taxon>
        <taxon>Dreissenoidea</taxon>
        <taxon>Dreissenidae</taxon>
        <taxon>Dreissena</taxon>
    </lineage>
</organism>
<proteinExistence type="predicted"/>
<dbReference type="Proteomes" id="UP000828390">
    <property type="component" value="Unassembled WGS sequence"/>
</dbReference>
<sequence length="71" mass="7982">MSYKIEREEENDSDDMDEDIDSSCFTHVSFDSSGDTQNMYIFGNPKNASSTSIQSFDSYSLIDNDDNECSG</sequence>
<gene>
    <name evidence="2" type="ORF">DPMN_049222</name>
</gene>
<reference evidence="2" key="2">
    <citation type="submission" date="2020-11" db="EMBL/GenBank/DDBJ databases">
        <authorList>
            <person name="McCartney M.A."/>
            <person name="Auch B."/>
            <person name="Kono T."/>
            <person name="Mallez S."/>
            <person name="Becker A."/>
            <person name="Gohl D.M."/>
            <person name="Silverstein K.A.T."/>
            <person name="Koren S."/>
            <person name="Bechman K.B."/>
            <person name="Herman A."/>
            <person name="Abrahante J.E."/>
            <person name="Garbe J."/>
        </authorList>
    </citation>
    <scope>NUCLEOTIDE SEQUENCE</scope>
    <source>
        <strain evidence="2">Duluth1</strain>
        <tissue evidence="2">Whole animal</tissue>
    </source>
</reference>
<name>A0A9D4CEZ4_DREPO</name>
<feature type="compositionally biased region" description="Acidic residues" evidence="1">
    <location>
        <begin position="8"/>
        <end position="21"/>
    </location>
</feature>
<accession>A0A9D4CEZ4</accession>
<dbReference type="EMBL" id="JAIWYP010000012">
    <property type="protein sequence ID" value="KAH3723434.1"/>
    <property type="molecule type" value="Genomic_DNA"/>
</dbReference>
<keyword evidence="3" id="KW-1185">Reference proteome</keyword>
<comment type="caution">
    <text evidence="2">The sequence shown here is derived from an EMBL/GenBank/DDBJ whole genome shotgun (WGS) entry which is preliminary data.</text>
</comment>
<feature type="region of interest" description="Disordered" evidence="1">
    <location>
        <begin position="1"/>
        <end position="21"/>
    </location>
</feature>
<dbReference type="AlphaFoldDB" id="A0A9D4CEZ4"/>
<evidence type="ECO:0000313" key="3">
    <source>
        <dbReference type="Proteomes" id="UP000828390"/>
    </source>
</evidence>
<protein>
    <submittedName>
        <fullName evidence="2">Uncharacterized protein</fullName>
    </submittedName>
</protein>
<reference evidence="2" key="1">
    <citation type="journal article" date="2019" name="bioRxiv">
        <title>The Genome of the Zebra Mussel, Dreissena polymorpha: A Resource for Invasive Species Research.</title>
        <authorList>
            <person name="McCartney M.A."/>
            <person name="Auch B."/>
            <person name="Kono T."/>
            <person name="Mallez S."/>
            <person name="Zhang Y."/>
            <person name="Obille A."/>
            <person name="Becker A."/>
            <person name="Abrahante J.E."/>
            <person name="Garbe J."/>
            <person name="Badalamenti J.P."/>
            <person name="Herman A."/>
            <person name="Mangelson H."/>
            <person name="Liachko I."/>
            <person name="Sullivan S."/>
            <person name="Sone E.D."/>
            <person name="Koren S."/>
            <person name="Silverstein K.A.T."/>
            <person name="Beckman K.B."/>
            <person name="Gohl D.M."/>
        </authorList>
    </citation>
    <scope>NUCLEOTIDE SEQUENCE</scope>
    <source>
        <strain evidence="2">Duluth1</strain>
        <tissue evidence="2">Whole animal</tissue>
    </source>
</reference>
<evidence type="ECO:0000313" key="2">
    <source>
        <dbReference type="EMBL" id="KAH3723434.1"/>
    </source>
</evidence>
<evidence type="ECO:0000256" key="1">
    <source>
        <dbReference type="SAM" id="MobiDB-lite"/>
    </source>
</evidence>